<evidence type="ECO:0000313" key="1">
    <source>
        <dbReference type="EMBL" id="AIT11586.1"/>
    </source>
</evidence>
<proteinExistence type="predicted"/>
<organism evidence="1">
    <name type="scientific">Rice yellow mottle virus</name>
    <dbReference type="NCBI Taxonomy" id="31744"/>
    <lineage>
        <taxon>Viruses</taxon>
        <taxon>Riboviria</taxon>
        <taxon>Orthornavirae</taxon>
        <taxon>Pisuviricota</taxon>
        <taxon>Pisoniviricetes</taxon>
        <taxon>Sobelivirales</taxon>
        <taxon>Solemoviridae</taxon>
        <taxon>Sobemovirus</taxon>
        <taxon>Sobemovirus RYMV</taxon>
    </lineage>
</organism>
<sequence>MTRLEVLIRPTQQTAAKAIAVGYTHTLTWVWYSQTWDVDAVNDPVLRADFNPDKVGWVSVSFACTQCTAHYYTCEQVKHFTNIPSVHYDVVCADCERSVQLDDEIDREHQERNAEISACNARALSEGQPASLVYLTRNACDIPEHSGRCRFVKYLNF</sequence>
<reference evidence="1" key="1">
    <citation type="journal article" date="2014" name="Virus Res.">
        <title>Emergence of rice yellow mottle virus in eastern Uganda: Recent and singular interplay between strains in East Africa and in Madagascar.</title>
        <authorList>
            <person name="Ochola D."/>
            <person name="Issaka S."/>
            <person name="Rakotomalala M."/>
            <person name="Pinel-Galzi A."/>
            <person name="Ndikumana I."/>
            <person name="Hubert J."/>
            <person name="Hebrard E."/>
            <person name="Sere Y."/>
            <person name="Tusiime G."/>
            <person name="Fargette D."/>
        </authorList>
    </citation>
    <scope>NUCLEOTIDE SEQUENCE</scope>
    <source>
        <strain evidence="1">Ug1</strain>
    </source>
</reference>
<accession>A0A097ET98</accession>
<protein>
    <submittedName>
        <fullName evidence="1">p1 protein</fullName>
    </submittedName>
</protein>
<dbReference type="EMBL" id="KM487710">
    <property type="protein sequence ID" value="AIT11586.1"/>
    <property type="molecule type" value="Genomic_RNA"/>
</dbReference>
<name>A0A097ET98_9VIRU</name>